<dbReference type="Pfam" id="PF05662">
    <property type="entry name" value="YadA_stalk"/>
    <property type="match status" value="6"/>
</dbReference>
<protein>
    <recommendedName>
        <fullName evidence="17">YadA-like C-terminal domain protein</fullName>
    </recommendedName>
</protein>
<accession>A0A0B4ERY0</accession>
<evidence type="ECO:0000256" key="11">
    <source>
        <dbReference type="SAM" id="MobiDB-lite"/>
    </source>
</evidence>
<dbReference type="Gene3D" id="6.10.250.2040">
    <property type="match status" value="1"/>
</dbReference>
<dbReference type="SUPFAM" id="SSF101967">
    <property type="entry name" value="Adhesin YadA, collagen-binding domain"/>
    <property type="match status" value="4"/>
</dbReference>
<keyword evidence="8" id="KW-0653">Protein transport</keyword>
<dbReference type="Proteomes" id="UP000031184">
    <property type="component" value="Unassembled WGS sequence"/>
</dbReference>
<feature type="domain" description="Trimeric autotransporter adhesin YadA-like stalk" evidence="14">
    <location>
        <begin position="279"/>
        <end position="319"/>
    </location>
</feature>
<evidence type="ECO:0000313" key="16">
    <source>
        <dbReference type="Proteomes" id="UP000031184"/>
    </source>
</evidence>
<dbReference type="InterPro" id="IPR005594">
    <property type="entry name" value="YadA_C"/>
</dbReference>
<dbReference type="Gene3D" id="2.150.10.10">
    <property type="entry name" value="Serralysin-like metalloprotease, C-terminal"/>
    <property type="match status" value="5"/>
</dbReference>
<evidence type="ECO:0000256" key="5">
    <source>
        <dbReference type="ARBA" id="ARBA00022452"/>
    </source>
</evidence>
<evidence type="ECO:0000256" key="9">
    <source>
        <dbReference type="ARBA" id="ARBA00023136"/>
    </source>
</evidence>
<evidence type="ECO:0000256" key="3">
    <source>
        <dbReference type="ARBA" id="ARBA00005848"/>
    </source>
</evidence>
<evidence type="ECO:0000259" key="12">
    <source>
        <dbReference type="Pfam" id="PF03895"/>
    </source>
</evidence>
<evidence type="ECO:0000259" key="13">
    <source>
        <dbReference type="Pfam" id="PF05658"/>
    </source>
</evidence>
<dbReference type="InterPro" id="IPR008635">
    <property type="entry name" value="Coiled_stalk_dom"/>
</dbReference>
<dbReference type="InterPro" id="IPR008640">
    <property type="entry name" value="Adhesin_Head_dom"/>
</dbReference>
<dbReference type="Pfam" id="PF03895">
    <property type="entry name" value="YadA_anchor"/>
    <property type="match status" value="1"/>
</dbReference>
<name>A0A0B4ERY0_9FUSO</name>
<comment type="subcellular location">
    <subcellularLocation>
        <location evidence="2">Cell outer membrane</location>
    </subcellularLocation>
    <subcellularLocation>
        <location evidence="1">Cell surface</location>
    </subcellularLocation>
</comment>
<dbReference type="InterPro" id="IPR011049">
    <property type="entry name" value="Serralysin-like_metalloprot_C"/>
</dbReference>
<keyword evidence="6" id="KW-0812">Transmembrane</keyword>
<evidence type="ECO:0000256" key="10">
    <source>
        <dbReference type="ARBA" id="ARBA00023237"/>
    </source>
</evidence>
<sequence>MKGIDEDGGSQTEDTKAKATKKVLERLKTKTLESGTSSQSNQTNPLDATVILGASSTATGQYGVTLGHQVHNYGDDGISIGNQSLVSGHRAIAIGKFAGAYHDSSIALGYDVEAHSLNGIAIGTGAIEKGNQGIALGNQAKSKGNDSIAIGTLAMVGNGNMNNIKVSSQNHIHEDSPKEGEKEVEKAVAIGRSAKVEISNSVALGADSEAKKYEKVEEVKIKPLGLNSMNGQVNSQDEIKIPTEKFAGMKKNGNGSSGTNGNGDLSVVSIGKSGAERQLQHVAAGRINETSTDAINGSQLFAVANKLAEGWKIADSSGEKGNVTLNKKVSFVGENGAMVKVEKDTENGYKVKISAPQTKVTSKDGSVQVLGMSDAEDRHNIYDISVRQATLSLSEDKQSVQSDLDISQNAFVTGANASKAITEAMQSARTELENGKNTKVIPYTGLKGQNLYKINVEGDLQDINSLQNGSTKITLKKEEKEVDMGGSKITNIEKGTKAKDAVNVSQLRESEKKGLNFMGNDGNNIHRNLGQTLRIKGEGVTQKQSKEFKSAKGNINVKQNGKSILEVQLAKDLKHIESISNGGEKTGTKITLGKNKKEVNVNNAKITNVADGTSDTDAVNLSQLRKEISDNAYTFTVSANNGEKDTINRKDNVNFADSRNIHVNYDKTKKTFSYDLNHELTVGKKSSVFEEDGKDGKVTVVGKKDASVTLNGENGSIGLQGPKGADGKDGTKATIKVAQGKDDLDGKNGENGKTRLVYETVDSQNPKETITEEVATLKDGLKFQGDDEKIVSKKLNETLSIKGGAEGTLTDGNIGVVSENGELKIKLAQNLENMNKITFGYSEADPNSTVSLSKDGLNNGGKKITHVGDGEISETSKDAVNGSQLYKLKGELSSQGLDFAGNDGTKVHRNLGTVLSLKGEGVSEEEAKTFHSASGNINVKRNKDDELLLQLAEKLQNIQSISNGKSSGSTMILLKEKEVVINKDLNMSGNQIKHLKEGTESTDAVNKGQLDREVAKASTEVKAGKNIEVKESIGNNGQKQYEVGLKDSITLGEKVDSKVIVDGTTGKVTIGDKISLDGKTGSASFGKIQMNQEKNEKGDTKATIIGLENTDITAPDFAKKGRAATEEQLQKVHQDADKKIENLSREITNKGLNFGADQGKDVHRNLGDTQKIVGDNKNITTSITEKGDLKVELNKKIEVEKLSIPNEDGGESVSISSENGAGNIYLAGKPGENGKATGAKISVEEGNAGVEAKEPKEKMERIVYQDSKGNSHTVATHDDGLKFQGDDGKTIHKKLNETLRITGGEKDSKKLSQGNVGVISMEDGGLTIQLAKELKDLSKITLVDGNGKKAVIDGGSLVFEGEDGKKTSLTSNGLNNGGNRITNVAAGEAPTDAVNVSQLNEVKGAVQQNAQRIDKMNGEMRRGLASAAAMSGLEFMEIGINQGTVAAAVGGWKGTQAVAVGIQGAPTENVRINGKVSVAPGYKQVDTMYSVGASYRFNWK</sequence>
<feature type="domain" description="Trimeric autotransporter adhesin YadA-like stalk" evidence="14">
    <location>
        <begin position="605"/>
        <end position="642"/>
    </location>
</feature>
<feature type="domain" description="Trimeric autotransporter adhesin YadA-like stalk" evidence="14">
    <location>
        <begin position="991"/>
        <end position="1026"/>
    </location>
</feature>
<dbReference type="CDD" id="cd12820">
    <property type="entry name" value="LbR_YadA-like"/>
    <property type="match status" value="1"/>
</dbReference>
<feature type="domain" description="Trimeric autotransporter adhesin YadA-like head" evidence="13">
    <location>
        <begin position="130"/>
        <end position="153"/>
    </location>
</feature>
<evidence type="ECO:0000256" key="6">
    <source>
        <dbReference type="ARBA" id="ARBA00022692"/>
    </source>
</evidence>
<comment type="similarity">
    <text evidence="3">Belongs to the autotransporter-2 (AT-2) (TC 1.B.40) family.</text>
</comment>
<dbReference type="SUPFAM" id="SSF54523">
    <property type="entry name" value="Pili subunits"/>
    <property type="match status" value="1"/>
</dbReference>
<feature type="domain" description="Trimeric autotransporter adhesin YadA-like stalk" evidence="14">
    <location>
        <begin position="488"/>
        <end position="511"/>
    </location>
</feature>
<keyword evidence="9" id="KW-0472">Membrane</keyword>
<evidence type="ECO:0000256" key="7">
    <source>
        <dbReference type="ARBA" id="ARBA00022729"/>
    </source>
</evidence>
<dbReference type="GO" id="GO:0009279">
    <property type="term" value="C:cell outer membrane"/>
    <property type="evidence" value="ECO:0007669"/>
    <property type="project" value="UniProtKB-SubCell"/>
</dbReference>
<keyword evidence="5" id="KW-1134">Transmembrane beta strand</keyword>
<evidence type="ECO:0000256" key="1">
    <source>
        <dbReference type="ARBA" id="ARBA00004241"/>
    </source>
</evidence>
<keyword evidence="10" id="KW-0998">Cell outer membrane</keyword>
<feature type="domain" description="Trimeric autotransporter adhesin YadA-like head" evidence="13">
    <location>
        <begin position="186"/>
        <end position="208"/>
    </location>
</feature>
<comment type="caution">
    <text evidence="15">The sequence shown here is derived from an EMBL/GenBank/DDBJ whole genome shotgun (WGS) entry which is preliminary data.</text>
</comment>
<reference evidence="15 16" key="1">
    <citation type="submission" date="2013-08" db="EMBL/GenBank/DDBJ databases">
        <title>An opportunistic ruminal bacterium that causes liver abscesses in cattle.</title>
        <authorList>
            <person name="Benahmed F.H."/>
            <person name="Rasmussen M."/>
            <person name="Harbottle H."/>
            <person name="Soppet D."/>
            <person name="Nagaraja T.G."/>
            <person name="Davidson M."/>
        </authorList>
    </citation>
    <scope>NUCLEOTIDE SEQUENCE [LARGE SCALE GENOMIC DNA]</scope>
    <source>
        <strain evidence="15 16">B35</strain>
    </source>
</reference>
<keyword evidence="4" id="KW-0813">Transport</keyword>
<keyword evidence="7" id="KW-0732">Signal</keyword>
<feature type="region of interest" description="Disordered" evidence="11">
    <location>
        <begin position="1"/>
        <end position="21"/>
    </location>
</feature>
<evidence type="ECO:0000256" key="8">
    <source>
        <dbReference type="ARBA" id="ARBA00022927"/>
    </source>
</evidence>
<feature type="domain" description="Trimeric autotransporter adhesin YadA-like C-terminal membrane anchor" evidence="12">
    <location>
        <begin position="1443"/>
        <end position="1497"/>
    </location>
</feature>
<evidence type="ECO:0000259" key="14">
    <source>
        <dbReference type="Pfam" id="PF05662"/>
    </source>
</evidence>
<dbReference type="Gene3D" id="6.20.50.100">
    <property type="match status" value="1"/>
</dbReference>
<dbReference type="EMBL" id="AUZI01000011">
    <property type="protein sequence ID" value="KID49750.1"/>
    <property type="molecule type" value="Genomic_DNA"/>
</dbReference>
<dbReference type="InterPro" id="IPR045584">
    <property type="entry name" value="Pilin-like"/>
</dbReference>
<organism evidence="15 16">
    <name type="scientific">Fusobacterium necrophorum subsp. funduliforme B35</name>
    <dbReference type="NCBI Taxonomy" id="1226633"/>
    <lineage>
        <taxon>Bacteria</taxon>
        <taxon>Fusobacteriati</taxon>
        <taxon>Fusobacteriota</taxon>
        <taxon>Fusobacteriia</taxon>
        <taxon>Fusobacteriales</taxon>
        <taxon>Fusobacteriaceae</taxon>
        <taxon>Fusobacterium</taxon>
    </lineage>
</organism>
<proteinExistence type="inferred from homology"/>
<feature type="domain" description="Trimeric autotransporter adhesin YadA-like stalk" evidence="14">
    <location>
        <begin position="863"/>
        <end position="896"/>
    </location>
</feature>
<evidence type="ECO:0000256" key="2">
    <source>
        <dbReference type="ARBA" id="ARBA00004442"/>
    </source>
</evidence>
<evidence type="ECO:0000313" key="15">
    <source>
        <dbReference type="EMBL" id="KID49750.1"/>
    </source>
</evidence>
<dbReference type="Gene3D" id="1.20.5.170">
    <property type="match status" value="1"/>
</dbReference>
<dbReference type="PATRIC" id="fig|1226633.4.peg.590"/>
<gene>
    <name evidence="15" type="ORF">C095_02955</name>
</gene>
<evidence type="ECO:0008006" key="17">
    <source>
        <dbReference type="Google" id="ProtNLM"/>
    </source>
</evidence>
<dbReference type="Pfam" id="PF05658">
    <property type="entry name" value="YadA_head"/>
    <property type="match status" value="3"/>
</dbReference>
<dbReference type="GO" id="GO:0015031">
    <property type="term" value="P:protein transport"/>
    <property type="evidence" value="ECO:0007669"/>
    <property type="project" value="UniProtKB-KW"/>
</dbReference>
<feature type="domain" description="Trimeric autotransporter adhesin YadA-like stalk" evidence="14">
    <location>
        <begin position="1380"/>
        <end position="1415"/>
    </location>
</feature>
<dbReference type="Gene3D" id="3.30.1300.30">
    <property type="entry name" value="GSPII I/J protein-like"/>
    <property type="match status" value="1"/>
</dbReference>
<evidence type="ECO:0000256" key="4">
    <source>
        <dbReference type="ARBA" id="ARBA00022448"/>
    </source>
</evidence>
<dbReference type="GO" id="GO:0009986">
    <property type="term" value="C:cell surface"/>
    <property type="evidence" value="ECO:0007669"/>
    <property type="project" value="UniProtKB-SubCell"/>
</dbReference>
<feature type="domain" description="Trimeric autotransporter adhesin YadA-like head" evidence="13">
    <location>
        <begin position="74"/>
        <end position="98"/>
    </location>
</feature>